<dbReference type="SMART" id="SM00409">
    <property type="entry name" value="IG"/>
    <property type="match status" value="2"/>
</dbReference>
<dbReference type="PANTHER" id="PTHR13817">
    <property type="entry name" value="TITIN"/>
    <property type="match status" value="1"/>
</dbReference>
<reference evidence="4" key="2">
    <citation type="journal article" date="2021" name="Genome Biol. Evol.">
        <title>Developing a high-quality reference genome for a parasitic bivalve with doubly uniparental inheritance (Bivalvia: Unionida).</title>
        <authorList>
            <person name="Smith C.H."/>
        </authorList>
    </citation>
    <scope>NUCLEOTIDE SEQUENCE</scope>
    <source>
        <strain evidence="4">CHS0354</strain>
        <tissue evidence="4">Mantle</tissue>
    </source>
</reference>
<dbReference type="InterPro" id="IPR050964">
    <property type="entry name" value="Striated_Muscle_Regulatory"/>
</dbReference>
<dbReference type="SMART" id="SM00408">
    <property type="entry name" value="IGc2"/>
    <property type="match status" value="2"/>
</dbReference>
<feature type="domain" description="Ig-like" evidence="3">
    <location>
        <begin position="70"/>
        <end position="156"/>
    </location>
</feature>
<evidence type="ECO:0000256" key="1">
    <source>
        <dbReference type="ARBA" id="ARBA00022737"/>
    </source>
</evidence>
<dbReference type="PROSITE" id="PS50835">
    <property type="entry name" value="IG_LIKE"/>
    <property type="match status" value="2"/>
</dbReference>
<feature type="chain" id="PRO_5042008355" description="Ig-like domain-containing protein" evidence="2">
    <location>
        <begin position="25"/>
        <end position="280"/>
    </location>
</feature>
<feature type="domain" description="Ig-like" evidence="3">
    <location>
        <begin position="183"/>
        <end position="274"/>
    </location>
</feature>
<dbReference type="SUPFAM" id="SSF48726">
    <property type="entry name" value="Immunoglobulin"/>
    <property type="match status" value="2"/>
</dbReference>
<dbReference type="Proteomes" id="UP001195483">
    <property type="component" value="Unassembled WGS sequence"/>
</dbReference>
<keyword evidence="1" id="KW-0677">Repeat</keyword>
<dbReference type="InterPro" id="IPR003599">
    <property type="entry name" value="Ig_sub"/>
</dbReference>
<gene>
    <name evidence="4" type="ORF">CHS0354_004493</name>
</gene>
<dbReference type="InterPro" id="IPR036179">
    <property type="entry name" value="Ig-like_dom_sf"/>
</dbReference>
<organism evidence="4 5">
    <name type="scientific">Potamilus streckersoni</name>
    <dbReference type="NCBI Taxonomy" id="2493646"/>
    <lineage>
        <taxon>Eukaryota</taxon>
        <taxon>Metazoa</taxon>
        <taxon>Spiralia</taxon>
        <taxon>Lophotrochozoa</taxon>
        <taxon>Mollusca</taxon>
        <taxon>Bivalvia</taxon>
        <taxon>Autobranchia</taxon>
        <taxon>Heteroconchia</taxon>
        <taxon>Palaeoheterodonta</taxon>
        <taxon>Unionida</taxon>
        <taxon>Unionoidea</taxon>
        <taxon>Unionidae</taxon>
        <taxon>Ambleminae</taxon>
        <taxon>Lampsilini</taxon>
        <taxon>Potamilus</taxon>
    </lineage>
</organism>
<evidence type="ECO:0000259" key="3">
    <source>
        <dbReference type="PROSITE" id="PS50835"/>
    </source>
</evidence>
<sequence>MTKFEKVLRHLLLILSITTVPVISQNQGNKNGRMSLKPLEEWIRAVKRGADDLFFKGDAFSDTMLVRRHENVVLECEAGGSPSPTIHWLRNGERITQGYSQDVKDDEVAFEDKVAPNGSPLLRLGKVKSRLFLDCVTFNDEAEYTCVAETPFKRISQSTALKMDTTLHSEERCMVKKAIRGEPARIYLWTALRLEIEGATVQLLCRAEGYPKPEITWKDNNGKEMKGNGPEGLYEILPNGDLLIKDITWARNMGDYFCHAKNNVGGDEVSTFLYPTSWEE</sequence>
<evidence type="ECO:0000313" key="4">
    <source>
        <dbReference type="EMBL" id="KAK3595337.1"/>
    </source>
</evidence>
<comment type="caution">
    <text evidence="4">The sequence shown here is derived from an EMBL/GenBank/DDBJ whole genome shotgun (WGS) entry which is preliminary data.</text>
</comment>
<name>A0AAE0VZW2_9BIVA</name>
<reference evidence="4" key="1">
    <citation type="journal article" date="2021" name="Genome Biol. Evol.">
        <title>A High-Quality Reference Genome for a Parasitic Bivalve with Doubly Uniparental Inheritance (Bivalvia: Unionida).</title>
        <authorList>
            <person name="Smith C.H."/>
        </authorList>
    </citation>
    <scope>NUCLEOTIDE SEQUENCE</scope>
    <source>
        <strain evidence="4">CHS0354</strain>
    </source>
</reference>
<protein>
    <recommendedName>
        <fullName evidence="3">Ig-like domain-containing protein</fullName>
    </recommendedName>
</protein>
<dbReference type="InterPro" id="IPR003598">
    <property type="entry name" value="Ig_sub2"/>
</dbReference>
<proteinExistence type="predicted"/>
<keyword evidence="2" id="KW-0732">Signal</keyword>
<dbReference type="CDD" id="cd00096">
    <property type="entry name" value="Ig"/>
    <property type="match status" value="1"/>
</dbReference>
<feature type="signal peptide" evidence="2">
    <location>
        <begin position="1"/>
        <end position="24"/>
    </location>
</feature>
<accession>A0AAE0VZW2</accession>
<dbReference type="Gene3D" id="2.60.40.10">
    <property type="entry name" value="Immunoglobulins"/>
    <property type="match status" value="2"/>
</dbReference>
<evidence type="ECO:0000313" key="5">
    <source>
        <dbReference type="Proteomes" id="UP001195483"/>
    </source>
</evidence>
<dbReference type="InterPro" id="IPR007110">
    <property type="entry name" value="Ig-like_dom"/>
</dbReference>
<reference evidence="4" key="3">
    <citation type="submission" date="2023-05" db="EMBL/GenBank/DDBJ databases">
        <authorList>
            <person name="Smith C.H."/>
        </authorList>
    </citation>
    <scope>NUCLEOTIDE SEQUENCE</scope>
    <source>
        <strain evidence="4">CHS0354</strain>
        <tissue evidence="4">Mantle</tissue>
    </source>
</reference>
<keyword evidence="5" id="KW-1185">Reference proteome</keyword>
<dbReference type="PANTHER" id="PTHR13817:SF73">
    <property type="entry name" value="FIBRONECTIN TYPE-III DOMAIN-CONTAINING PROTEIN"/>
    <property type="match status" value="1"/>
</dbReference>
<dbReference type="AlphaFoldDB" id="A0AAE0VZW2"/>
<dbReference type="EMBL" id="JAEAOA010000332">
    <property type="protein sequence ID" value="KAK3595337.1"/>
    <property type="molecule type" value="Genomic_DNA"/>
</dbReference>
<evidence type="ECO:0000256" key="2">
    <source>
        <dbReference type="SAM" id="SignalP"/>
    </source>
</evidence>
<dbReference type="Pfam" id="PF13927">
    <property type="entry name" value="Ig_3"/>
    <property type="match status" value="2"/>
</dbReference>
<dbReference type="InterPro" id="IPR013783">
    <property type="entry name" value="Ig-like_fold"/>
</dbReference>